<evidence type="ECO:0000313" key="14">
    <source>
        <dbReference type="EMBL" id="MBB5691168.1"/>
    </source>
</evidence>
<dbReference type="RefSeq" id="WP_184486560.1">
    <property type="nucleotide sequence ID" value="NZ_JAAEDJ010000049.1"/>
</dbReference>
<evidence type="ECO:0000256" key="10">
    <source>
        <dbReference type="ARBA" id="ARBA00022958"/>
    </source>
</evidence>
<keyword evidence="8 12" id="KW-0067">ATP-binding</keyword>
<dbReference type="AlphaFoldDB" id="A0A840XR99"/>
<comment type="subunit">
    <text evidence="12">Homodimer.</text>
</comment>
<feature type="binding site" evidence="12">
    <location>
        <position position="284"/>
    </location>
    <ligand>
        <name>K(+)</name>
        <dbReference type="ChEBI" id="CHEBI:29103"/>
    </ligand>
</feature>
<proteinExistence type="inferred from homology"/>
<keyword evidence="11 12" id="KW-0119">Carbohydrate metabolism</keyword>
<dbReference type="InterPro" id="IPR029056">
    <property type="entry name" value="Ribokinase-like"/>
</dbReference>
<evidence type="ECO:0000256" key="9">
    <source>
        <dbReference type="ARBA" id="ARBA00022842"/>
    </source>
</evidence>
<dbReference type="PANTHER" id="PTHR10584">
    <property type="entry name" value="SUGAR KINASE"/>
    <property type="match status" value="1"/>
</dbReference>
<organism evidence="14 15">
    <name type="scientific">Neoroseomonas alkaliterrae</name>
    <dbReference type="NCBI Taxonomy" id="1452450"/>
    <lineage>
        <taxon>Bacteria</taxon>
        <taxon>Pseudomonadati</taxon>
        <taxon>Pseudomonadota</taxon>
        <taxon>Alphaproteobacteria</taxon>
        <taxon>Acetobacterales</taxon>
        <taxon>Acetobacteraceae</taxon>
        <taxon>Neoroseomonas</taxon>
    </lineage>
</organism>
<feature type="binding site" evidence="12">
    <location>
        <position position="278"/>
    </location>
    <ligand>
        <name>K(+)</name>
        <dbReference type="ChEBI" id="CHEBI:29103"/>
    </ligand>
</feature>
<dbReference type="GO" id="GO:0019303">
    <property type="term" value="P:D-ribose catabolic process"/>
    <property type="evidence" value="ECO:0007669"/>
    <property type="project" value="UniProtKB-UniRule"/>
</dbReference>
<sequence>MGRLVVVGSYNRDTVLRVPRFPRPGETLAAIGLARFHGGKGSNQAVAAARSGAQVAIRAAIGTDDAGAEALALWRAEGVDAAAVERIAGVPTGEAVILVDDAGENQIVILGGANDALPAQADIPAIAAAALVLAQLETPIEATLAAFRTARRSGAATLLNAAPARPLPEEALALTDILIVNETEAALLLGRAGEAEVLARALSPRHARGVVLTAGAAGAFWARGDEVLHVPAPPTEVVDSTGAGDAFIGAFAAALAEGLAGREALRRGVVAGSLACRRAGAVPSLPRREAIEALLAAGYQEG</sequence>
<evidence type="ECO:0000256" key="6">
    <source>
        <dbReference type="ARBA" id="ARBA00022741"/>
    </source>
</evidence>
<feature type="binding site" evidence="12">
    <location>
        <begin position="11"/>
        <end position="13"/>
    </location>
    <ligand>
        <name>substrate</name>
    </ligand>
</feature>
<evidence type="ECO:0000256" key="5">
    <source>
        <dbReference type="ARBA" id="ARBA00022723"/>
    </source>
</evidence>
<evidence type="ECO:0000256" key="2">
    <source>
        <dbReference type="ARBA" id="ARBA00012035"/>
    </source>
</evidence>
<feature type="binding site" evidence="12">
    <location>
        <position position="275"/>
    </location>
    <ligand>
        <name>K(+)</name>
        <dbReference type="ChEBI" id="CHEBI:29103"/>
    </ligand>
</feature>
<feature type="binding site" evidence="12">
    <location>
        <position position="181"/>
    </location>
    <ligand>
        <name>ATP</name>
        <dbReference type="ChEBI" id="CHEBI:30616"/>
    </ligand>
</feature>
<keyword evidence="5 12" id="KW-0479">Metal-binding</keyword>
<keyword evidence="7 12" id="KW-0418">Kinase</keyword>
<comment type="caution">
    <text evidence="14">The sequence shown here is derived from an EMBL/GenBank/DDBJ whole genome shotgun (WGS) entry which is preliminary data.</text>
</comment>
<feature type="binding site" evidence="12">
    <location>
        <position position="239"/>
    </location>
    <ligand>
        <name>K(+)</name>
        <dbReference type="ChEBI" id="CHEBI:29103"/>
    </ligand>
</feature>
<evidence type="ECO:0000313" key="15">
    <source>
        <dbReference type="Proteomes" id="UP000562254"/>
    </source>
</evidence>
<feature type="binding site" evidence="12">
    <location>
        <begin position="39"/>
        <end position="43"/>
    </location>
    <ligand>
        <name>substrate</name>
    </ligand>
</feature>
<dbReference type="CDD" id="cd01174">
    <property type="entry name" value="ribokinase"/>
    <property type="match status" value="1"/>
</dbReference>
<protein>
    <recommendedName>
        <fullName evidence="3 12">Ribokinase</fullName>
        <shortName evidence="12">RK</shortName>
        <ecNumber evidence="2 12">2.7.1.15</ecNumber>
    </recommendedName>
</protein>
<comment type="similarity">
    <text evidence="12">Belongs to the carbohydrate kinase PfkB family. Ribokinase subfamily.</text>
</comment>
<dbReference type="InterPro" id="IPR002173">
    <property type="entry name" value="Carboh/pur_kinase_PfkB_CS"/>
</dbReference>
<feature type="binding site" evidence="12">
    <location>
        <position position="280"/>
    </location>
    <ligand>
        <name>K(+)</name>
        <dbReference type="ChEBI" id="CHEBI:29103"/>
    </ligand>
</feature>
<comment type="activity regulation">
    <text evidence="12">Activated by a monovalent cation that binds near, but not in, the active site. The most likely occupant of the site in vivo is potassium. Ion binding induces a conformational change that may alter substrate affinity.</text>
</comment>
<evidence type="ECO:0000256" key="3">
    <source>
        <dbReference type="ARBA" id="ARBA00016943"/>
    </source>
</evidence>
<name>A0A840XR99_9PROT</name>
<evidence type="ECO:0000256" key="1">
    <source>
        <dbReference type="ARBA" id="ARBA00005380"/>
    </source>
</evidence>
<dbReference type="PANTHER" id="PTHR10584:SF166">
    <property type="entry name" value="RIBOKINASE"/>
    <property type="match status" value="1"/>
</dbReference>
<feature type="binding site" evidence="12">
    <location>
        <position position="241"/>
    </location>
    <ligand>
        <name>K(+)</name>
        <dbReference type="ChEBI" id="CHEBI:29103"/>
    </ligand>
</feature>
<dbReference type="Proteomes" id="UP000562254">
    <property type="component" value="Unassembled WGS sequence"/>
</dbReference>
<comment type="similarity">
    <text evidence="1">Belongs to the carbohydrate kinase pfkB family.</text>
</comment>
<dbReference type="GO" id="GO:0004747">
    <property type="term" value="F:ribokinase activity"/>
    <property type="evidence" value="ECO:0007669"/>
    <property type="project" value="UniProtKB-UniRule"/>
</dbReference>
<comment type="caution">
    <text evidence="12">Lacks conserved residue(s) required for the propagation of feature annotation.</text>
</comment>
<dbReference type="InterPro" id="IPR011611">
    <property type="entry name" value="PfkB_dom"/>
</dbReference>
<keyword evidence="4 12" id="KW-0808">Transferase</keyword>
<keyword evidence="12" id="KW-0963">Cytoplasm</keyword>
<evidence type="ECO:0000256" key="4">
    <source>
        <dbReference type="ARBA" id="ARBA00022679"/>
    </source>
</evidence>
<keyword evidence="10 12" id="KW-0630">Potassium</keyword>
<keyword evidence="6 12" id="KW-0547">Nucleotide-binding</keyword>
<comment type="subcellular location">
    <subcellularLocation>
        <location evidence="12">Cytoplasm</location>
    </subcellularLocation>
</comment>
<dbReference type="SUPFAM" id="SSF53613">
    <property type="entry name" value="Ribokinase-like"/>
    <property type="match status" value="1"/>
</dbReference>
<dbReference type="Pfam" id="PF00294">
    <property type="entry name" value="PfkB"/>
    <property type="match status" value="1"/>
</dbReference>
<dbReference type="UniPathway" id="UPA00916">
    <property type="reaction ID" value="UER00889"/>
</dbReference>
<dbReference type="GO" id="GO:0005829">
    <property type="term" value="C:cytosol"/>
    <property type="evidence" value="ECO:0007669"/>
    <property type="project" value="TreeGrafter"/>
</dbReference>
<evidence type="ECO:0000256" key="7">
    <source>
        <dbReference type="ARBA" id="ARBA00022777"/>
    </source>
</evidence>
<dbReference type="PRINTS" id="PR00990">
    <property type="entry name" value="RIBOKINASE"/>
</dbReference>
<dbReference type="EMBL" id="JACIJE010000010">
    <property type="protein sequence ID" value="MBB5691168.1"/>
    <property type="molecule type" value="Genomic_DNA"/>
</dbReference>
<feature type="domain" description="Carbohydrate kinase PfkB" evidence="13">
    <location>
        <begin position="2"/>
        <end position="286"/>
    </location>
</feature>
<keyword evidence="15" id="KW-1185">Reference proteome</keyword>
<dbReference type="PROSITE" id="PS00584">
    <property type="entry name" value="PFKB_KINASES_2"/>
    <property type="match status" value="1"/>
</dbReference>
<reference evidence="14 15" key="1">
    <citation type="submission" date="2020-08" db="EMBL/GenBank/DDBJ databases">
        <title>Genomic Encyclopedia of Type Strains, Phase IV (KMG-IV): sequencing the most valuable type-strain genomes for metagenomic binning, comparative biology and taxonomic classification.</title>
        <authorList>
            <person name="Goeker M."/>
        </authorList>
    </citation>
    <scope>NUCLEOTIDE SEQUENCE [LARGE SCALE GENOMIC DNA]</scope>
    <source>
        <strain evidence="14 15">DSM 25895</strain>
    </source>
</reference>
<feature type="binding site" evidence="12">
    <location>
        <begin position="213"/>
        <end position="218"/>
    </location>
    <ligand>
        <name>ATP</name>
        <dbReference type="ChEBI" id="CHEBI:30616"/>
    </ligand>
</feature>
<evidence type="ECO:0000259" key="13">
    <source>
        <dbReference type="Pfam" id="PF00294"/>
    </source>
</evidence>
<dbReference type="HAMAP" id="MF_01987">
    <property type="entry name" value="Ribokinase"/>
    <property type="match status" value="1"/>
</dbReference>
<dbReference type="GO" id="GO:0046872">
    <property type="term" value="F:metal ion binding"/>
    <property type="evidence" value="ECO:0007669"/>
    <property type="project" value="UniProtKB-KW"/>
</dbReference>
<dbReference type="EC" id="2.7.1.15" evidence="2 12"/>
<dbReference type="InterPro" id="IPR002139">
    <property type="entry name" value="Ribo/fructo_kinase"/>
</dbReference>
<gene>
    <name evidence="12" type="primary">rbsK</name>
    <name evidence="14" type="ORF">FHS88_003320</name>
</gene>
<feature type="binding site" evidence="12">
    <location>
        <position position="245"/>
    </location>
    <ligand>
        <name>substrate</name>
    </ligand>
</feature>
<feature type="binding site" evidence="12">
    <location>
        <position position="137"/>
    </location>
    <ligand>
        <name>substrate</name>
    </ligand>
</feature>
<keyword evidence="9 12" id="KW-0460">Magnesium</keyword>
<evidence type="ECO:0000256" key="8">
    <source>
        <dbReference type="ARBA" id="ARBA00022840"/>
    </source>
</evidence>
<dbReference type="GO" id="GO:0005524">
    <property type="term" value="F:ATP binding"/>
    <property type="evidence" value="ECO:0007669"/>
    <property type="project" value="UniProtKB-UniRule"/>
</dbReference>
<accession>A0A840XR99</accession>
<comment type="catalytic activity">
    <reaction evidence="12">
        <text>D-ribose + ATP = D-ribose 5-phosphate + ADP + H(+)</text>
        <dbReference type="Rhea" id="RHEA:13697"/>
        <dbReference type="ChEBI" id="CHEBI:15378"/>
        <dbReference type="ChEBI" id="CHEBI:30616"/>
        <dbReference type="ChEBI" id="CHEBI:47013"/>
        <dbReference type="ChEBI" id="CHEBI:78346"/>
        <dbReference type="ChEBI" id="CHEBI:456216"/>
        <dbReference type="EC" id="2.7.1.15"/>
    </reaction>
</comment>
<comment type="function">
    <text evidence="12">Catalyzes the phosphorylation of ribose at O-5 in a reaction requiring ATP and magnesium. The resulting D-ribose-5-phosphate can then be used either for sythesis of nucleotides, histidine, and tryptophan, or as a component of the pentose phosphate pathway.</text>
</comment>
<comment type="pathway">
    <text evidence="12">Carbohydrate metabolism; D-ribose degradation; D-ribose 5-phosphate from beta-D-ribopyranose: step 2/2.</text>
</comment>
<feature type="binding site" evidence="12">
    <location>
        <begin position="244"/>
        <end position="245"/>
    </location>
    <ligand>
        <name>ATP</name>
        <dbReference type="ChEBI" id="CHEBI:30616"/>
    </ligand>
</feature>
<comment type="cofactor">
    <cofactor evidence="12">
        <name>Mg(2+)</name>
        <dbReference type="ChEBI" id="CHEBI:18420"/>
    </cofactor>
    <text evidence="12">Requires a divalent cation, most likely magnesium in vivo, as an electrophilic catalyst to aid phosphoryl group transfer. It is the chelate of the metal and the nucleotide that is the actual substrate.</text>
</comment>
<evidence type="ECO:0000256" key="12">
    <source>
        <dbReference type="HAMAP-Rule" id="MF_01987"/>
    </source>
</evidence>
<dbReference type="Gene3D" id="3.40.1190.20">
    <property type="match status" value="1"/>
</dbReference>
<dbReference type="InterPro" id="IPR011877">
    <property type="entry name" value="Ribokinase"/>
</dbReference>
<feature type="active site" description="Proton acceptor" evidence="12">
    <location>
        <position position="245"/>
    </location>
</feature>
<evidence type="ECO:0000256" key="11">
    <source>
        <dbReference type="ARBA" id="ARBA00023277"/>
    </source>
</evidence>